<dbReference type="Proteomes" id="UP000054804">
    <property type="component" value="Unassembled WGS sequence"/>
</dbReference>
<organism evidence="2 3">
    <name type="scientific">Streptomyces silvensis</name>
    <dbReference type="NCBI Taxonomy" id="1765722"/>
    <lineage>
        <taxon>Bacteria</taxon>
        <taxon>Bacillati</taxon>
        <taxon>Actinomycetota</taxon>
        <taxon>Actinomycetes</taxon>
        <taxon>Kitasatosporales</taxon>
        <taxon>Streptomycetaceae</taxon>
        <taxon>Streptomyces</taxon>
    </lineage>
</organism>
<name>A0A0W7WVU7_9ACTN</name>
<accession>A0A0W7WVU7</accession>
<dbReference type="GO" id="GO:0003677">
    <property type="term" value="F:DNA binding"/>
    <property type="evidence" value="ECO:0007669"/>
    <property type="project" value="InterPro"/>
</dbReference>
<reference evidence="2 3" key="1">
    <citation type="submission" date="2015-12" db="EMBL/GenBank/DDBJ databases">
        <title>Draft genome sequence of Streptomyces silvensis ATCC 53525, a producer of novel hormone antagonists.</title>
        <authorList>
            <person name="Johnston C.W."/>
            <person name="Li Y."/>
            <person name="Magarvey N.A."/>
        </authorList>
    </citation>
    <scope>NUCLEOTIDE SEQUENCE [LARGE SCALE GENOMIC DNA]</scope>
    <source>
        <strain evidence="2 3">ATCC 53525</strain>
    </source>
</reference>
<feature type="domain" description="Transposase IS4-like" evidence="1">
    <location>
        <begin position="4"/>
        <end position="121"/>
    </location>
</feature>
<dbReference type="AlphaFoldDB" id="A0A0W7WVU7"/>
<dbReference type="GO" id="GO:0006313">
    <property type="term" value="P:DNA transposition"/>
    <property type="evidence" value="ECO:0007669"/>
    <property type="project" value="InterPro"/>
</dbReference>
<comment type="caution">
    <text evidence="2">The sequence shown here is derived from an EMBL/GenBank/DDBJ whole genome shotgun (WGS) entry which is preliminary data.</text>
</comment>
<dbReference type="Pfam" id="PF01609">
    <property type="entry name" value="DDE_Tnp_1"/>
    <property type="match status" value="1"/>
</dbReference>
<dbReference type="STRING" id="1765722.AT728_29280"/>
<gene>
    <name evidence="2" type="ORF">AT728_29280</name>
</gene>
<sequence length="145" mass="16155">MICGGRGAPLHVITTAANVNDITQTLDLVDGIPPVAGRPGRPRRRPGSVLGDKAYDSKAVRRQLRHRRILPVISHKGAPNIKGLGKLRYVVEQTFALLHQFKRLAIRWERRLELHNALVSLGCSRICWRRLKKAGSHPRGRGVPS</sequence>
<dbReference type="PANTHER" id="PTHR30007:SF1">
    <property type="entry name" value="BLR1914 PROTEIN"/>
    <property type="match status" value="1"/>
</dbReference>
<protein>
    <submittedName>
        <fullName evidence="2">Transposase</fullName>
    </submittedName>
</protein>
<dbReference type="GO" id="GO:0004803">
    <property type="term" value="F:transposase activity"/>
    <property type="evidence" value="ECO:0007669"/>
    <property type="project" value="InterPro"/>
</dbReference>
<evidence type="ECO:0000259" key="1">
    <source>
        <dbReference type="Pfam" id="PF01609"/>
    </source>
</evidence>
<evidence type="ECO:0000313" key="2">
    <source>
        <dbReference type="EMBL" id="KUF14697.1"/>
    </source>
</evidence>
<dbReference type="InterPro" id="IPR002559">
    <property type="entry name" value="Transposase_11"/>
</dbReference>
<dbReference type="PANTHER" id="PTHR30007">
    <property type="entry name" value="PHP DOMAIN PROTEIN"/>
    <property type="match status" value="1"/>
</dbReference>
<evidence type="ECO:0000313" key="3">
    <source>
        <dbReference type="Proteomes" id="UP000054804"/>
    </source>
</evidence>
<proteinExistence type="predicted"/>
<dbReference type="EMBL" id="LOCL01000058">
    <property type="protein sequence ID" value="KUF14697.1"/>
    <property type="molecule type" value="Genomic_DNA"/>
</dbReference>
<keyword evidence="3" id="KW-1185">Reference proteome</keyword>